<dbReference type="SUPFAM" id="SSF55048">
    <property type="entry name" value="Probable ACP-binding domain of malonyl-CoA ACP transacylase"/>
    <property type="match status" value="1"/>
</dbReference>
<dbReference type="PANTHER" id="PTHR43074:SF1">
    <property type="entry name" value="BETA-KETOACYL SYNTHASE FAMILY PROTEIN-RELATED"/>
    <property type="match status" value="1"/>
</dbReference>
<dbReference type="Gene3D" id="3.40.366.10">
    <property type="entry name" value="Malonyl-Coenzyme A Acyl Carrier Protein, domain 2"/>
    <property type="match status" value="1"/>
</dbReference>
<dbReference type="InterPro" id="IPR052568">
    <property type="entry name" value="PKS-FAS_Synthase"/>
</dbReference>
<organism evidence="5 6">
    <name type="scientific">Chitinophaga japonensis</name>
    <name type="common">Flexibacter japonensis</name>
    <dbReference type="NCBI Taxonomy" id="104662"/>
    <lineage>
        <taxon>Bacteria</taxon>
        <taxon>Pseudomonadati</taxon>
        <taxon>Bacteroidota</taxon>
        <taxon>Chitinophagia</taxon>
        <taxon>Chitinophagales</taxon>
        <taxon>Chitinophagaceae</taxon>
        <taxon>Chitinophaga</taxon>
    </lineage>
</organism>
<keyword evidence="3 5" id="KW-0808">Transferase</keyword>
<dbReference type="GO" id="GO:0008897">
    <property type="term" value="F:holo-[acyl-carrier-protein] synthase activity"/>
    <property type="evidence" value="ECO:0007669"/>
    <property type="project" value="InterPro"/>
</dbReference>
<dbReference type="GO" id="GO:0006633">
    <property type="term" value="P:fatty acid biosynthetic process"/>
    <property type="evidence" value="ECO:0007669"/>
    <property type="project" value="InterPro"/>
</dbReference>
<dbReference type="SUPFAM" id="SSF53901">
    <property type="entry name" value="Thiolase-like"/>
    <property type="match status" value="1"/>
</dbReference>
<dbReference type="SUPFAM" id="SSF52151">
    <property type="entry name" value="FabD/lysophospholipase-like"/>
    <property type="match status" value="1"/>
</dbReference>
<evidence type="ECO:0000256" key="1">
    <source>
        <dbReference type="ARBA" id="ARBA00022450"/>
    </source>
</evidence>
<evidence type="ECO:0000313" key="6">
    <source>
        <dbReference type="Proteomes" id="UP000316778"/>
    </source>
</evidence>
<dbReference type="InterPro" id="IPR008278">
    <property type="entry name" value="4-PPantetheinyl_Trfase_dom"/>
</dbReference>
<keyword evidence="6" id="KW-1185">Reference proteome</keyword>
<gene>
    <name evidence="5" type="ORF">LX66_3422</name>
</gene>
<dbReference type="InterPro" id="IPR020841">
    <property type="entry name" value="PKS_Beta-ketoAc_synthase_dom"/>
</dbReference>
<dbReference type="InterPro" id="IPR037143">
    <property type="entry name" value="4-PPantetheinyl_Trfase_dom_sf"/>
</dbReference>
<dbReference type="Pfam" id="PF02801">
    <property type="entry name" value="Ketoacyl-synt_C"/>
    <property type="match status" value="1"/>
</dbReference>
<dbReference type="Pfam" id="PF16197">
    <property type="entry name" value="KAsynt_C_assoc"/>
    <property type="match status" value="1"/>
</dbReference>
<dbReference type="Gene3D" id="3.10.129.110">
    <property type="entry name" value="Polyketide synthase dehydratase"/>
    <property type="match status" value="1"/>
</dbReference>
<comment type="caution">
    <text evidence="5">The sequence shown here is derived from an EMBL/GenBank/DDBJ whole genome shotgun (WGS) entry which is preliminary data.</text>
</comment>
<dbReference type="InterPro" id="IPR042104">
    <property type="entry name" value="PKS_dehydratase_sf"/>
</dbReference>
<dbReference type="RefSeq" id="WP_145715572.1">
    <property type="nucleotide sequence ID" value="NZ_BAAAFY010000001.1"/>
</dbReference>
<dbReference type="SMART" id="SM00825">
    <property type="entry name" value="PKS_KS"/>
    <property type="match status" value="1"/>
</dbReference>
<dbReference type="SMART" id="SM00827">
    <property type="entry name" value="PKS_AT"/>
    <property type="match status" value="1"/>
</dbReference>
<dbReference type="Gene3D" id="3.40.47.10">
    <property type="match status" value="1"/>
</dbReference>
<dbReference type="Gene3D" id="3.30.70.250">
    <property type="entry name" value="Malonyl-CoA ACP transacylase, ACP-binding"/>
    <property type="match status" value="1"/>
</dbReference>
<feature type="domain" description="Ketosynthase family 3 (KS3)" evidence="4">
    <location>
        <begin position="4"/>
        <end position="458"/>
    </location>
</feature>
<evidence type="ECO:0000256" key="3">
    <source>
        <dbReference type="ARBA" id="ARBA00022679"/>
    </source>
</evidence>
<dbReference type="PROSITE" id="PS00606">
    <property type="entry name" value="KS3_1"/>
    <property type="match status" value="1"/>
</dbReference>
<dbReference type="InterPro" id="IPR032821">
    <property type="entry name" value="PKS_assoc"/>
</dbReference>
<dbReference type="EMBL" id="VLLG01000003">
    <property type="protein sequence ID" value="TWI89326.1"/>
    <property type="molecule type" value="Genomic_DNA"/>
</dbReference>
<dbReference type="InterPro" id="IPR016035">
    <property type="entry name" value="Acyl_Trfase/lysoPLipase"/>
</dbReference>
<dbReference type="Gene3D" id="3.90.470.20">
    <property type="entry name" value="4'-phosphopantetheinyl transferase domain"/>
    <property type="match status" value="2"/>
</dbReference>
<dbReference type="InterPro" id="IPR016036">
    <property type="entry name" value="Malonyl_transacylase_ACP-bd"/>
</dbReference>
<accession>A0A562T8S3</accession>
<dbReference type="PROSITE" id="PS52004">
    <property type="entry name" value="KS3_2"/>
    <property type="match status" value="1"/>
</dbReference>
<dbReference type="InterPro" id="IPR016039">
    <property type="entry name" value="Thiolase-like"/>
</dbReference>
<dbReference type="Pfam" id="PF00698">
    <property type="entry name" value="Acyl_transf_1"/>
    <property type="match status" value="1"/>
</dbReference>
<dbReference type="Pfam" id="PF01648">
    <property type="entry name" value="ACPS"/>
    <property type="match status" value="1"/>
</dbReference>
<evidence type="ECO:0000256" key="2">
    <source>
        <dbReference type="ARBA" id="ARBA00022553"/>
    </source>
</evidence>
<reference evidence="5 6" key="1">
    <citation type="journal article" date="2013" name="Stand. Genomic Sci.">
        <title>Genomic Encyclopedia of Type Strains, Phase I: The one thousand microbial genomes (KMG-I) project.</title>
        <authorList>
            <person name="Kyrpides N.C."/>
            <person name="Woyke T."/>
            <person name="Eisen J.A."/>
            <person name="Garrity G."/>
            <person name="Lilburn T.G."/>
            <person name="Beck B.J."/>
            <person name="Whitman W.B."/>
            <person name="Hugenholtz P."/>
            <person name="Klenk H.P."/>
        </authorList>
    </citation>
    <scope>NUCLEOTIDE SEQUENCE [LARGE SCALE GENOMIC DNA]</scope>
    <source>
        <strain evidence="5 6">DSM 13484</strain>
    </source>
</reference>
<dbReference type="Pfam" id="PF00109">
    <property type="entry name" value="ketoacyl-synt"/>
    <property type="match status" value="1"/>
</dbReference>
<dbReference type="GO" id="GO:0000287">
    <property type="term" value="F:magnesium ion binding"/>
    <property type="evidence" value="ECO:0007669"/>
    <property type="project" value="InterPro"/>
</dbReference>
<keyword evidence="1" id="KW-0596">Phosphopantetheine</keyword>
<dbReference type="GO" id="GO:0004315">
    <property type="term" value="F:3-oxoacyl-[acyl-carrier-protein] synthase activity"/>
    <property type="evidence" value="ECO:0007669"/>
    <property type="project" value="InterPro"/>
</dbReference>
<dbReference type="InterPro" id="IPR018201">
    <property type="entry name" value="Ketoacyl_synth_AS"/>
</dbReference>
<dbReference type="InterPro" id="IPR014030">
    <property type="entry name" value="Ketoacyl_synth_N"/>
</dbReference>
<dbReference type="OrthoDB" id="9778690at2"/>
<dbReference type="InterPro" id="IPR014043">
    <property type="entry name" value="Acyl_transferase_dom"/>
</dbReference>
<protein>
    <submittedName>
        <fullName evidence="5">Acyl transferase domain-containing protein</fullName>
    </submittedName>
</protein>
<dbReference type="PANTHER" id="PTHR43074">
    <property type="entry name" value="OMEGA-3 POLYUNSATURATED FATTY ACID SYNTHASE PFAB-RELATED"/>
    <property type="match status" value="1"/>
</dbReference>
<name>A0A562T8S3_CHIJA</name>
<evidence type="ECO:0000259" key="4">
    <source>
        <dbReference type="PROSITE" id="PS52004"/>
    </source>
</evidence>
<dbReference type="InterPro" id="IPR014031">
    <property type="entry name" value="Ketoacyl_synth_C"/>
</dbReference>
<dbReference type="InterPro" id="IPR001227">
    <property type="entry name" value="Ac_transferase_dom_sf"/>
</dbReference>
<evidence type="ECO:0000313" key="5">
    <source>
        <dbReference type="EMBL" id="TWI89326.1"/>
    </source>
</evidence>
<dbReference type="SUPFAM" id="SSF56214">
    <property type="entry name" value="4'-phosphopantetheinyl transferase"/>
    <property type="match status" value="2"/>
</dbReference>
<keyword evidence="2" id="KW-0597">Phosphoprotein</keyword>
<sequence length="1435" mass="156698">MERNTDIAIIGMSCIFPGAGDVAAFWNNIINRVDAIQTVPENRLEGMFFSGEPAVDRFYCRRGGFIDEYALFDPIQYGILPLVVDSTEPEQLLALGLADKALADAGVFEKALPLDNTAIIIGKGNYPGPGAVRGIEIIRTGEQIVRVLRHLLPELPEAALDRVKKEFQVKKGRFGPDTAMGLIPNLVASLVANRLNLGGTAYTIDAACASSLIAVDHAVQELRSRRADMVIAGGVHASQNAPFWSIFTQLGALSRNQQIRPFDQKADGLLIGEGCGFVVLKRLEDAVRDGHRIYAVIKGVGVSSDGAGASVMSPSVKGQAKAIRQAWQQAGADLREIGYIEAHGTATQLGDKTELDTLLQVFGNDASLPKAGIGTIKSMIGHAMPAAGMAGLIKTALGLYHGKLPPTLHCEEPLPFMHQTRFSPVQEAVDWEATGLPRRAGVNAFGFGGINAHVVLEGFAENTAPVKKQFNGLAAGLKKDAVLLLARHDKTALVRALETGQKETGEGHYRIAVFDPTPERISKAIKIVNKDMPWRNRQDIWFSNDPLLAAGGKTAFLFPGLDGLASGETDSVAAYFNLPGLPRVAATTGVLGAAQQQLESSGILDAALKRLGVQPDLNAGHSLGEWLAGRAAGMVEEASLLRLQEQLDPALFEQQDATFLVAGCGYDKLRPLLENTKDIYLSIDNCPQQVILCGTHAAVEKFTATLREAQIFYQVMPFRSGFHSPFVREKLDLLLAGMHLLEFREASVPVWSATTLSTYPDTIAAIRELSVEHLLQPVRFRELVEKLHQEGVRVFVQVGAGGLVGFVDDTLKGKTYSAIAASVPVRSGLCQLQRVLAALFVEGQAVDTSFMGAAAVKSKPAAAPVKLQLGSPILRELDALKQLPVAAPVRAAGMPETAASPVMQALLANFEEISHIQHSVLEILQQRNSANNNVTNGSGHTAPPVQAPVAAAAVKATPISSPLHVSLDTHPYLLDHSLIRQRPGWHCPDDMEPVIPMTMILELFGDAALENAPGMQVQKIMQVKVLQWMNVATPFRETILGEWKAPGRLYLHLEKYASAEVLLSREYNRPDRQQADIGAPLDLHITPEQIYSQRMFHGPAYQGIREVSVIAEKGITGIIEGRAGKGSLLDNAGQLFGLWLQLTLPKDRIAFPVKIQEVEFYAPLQDQQGRFECTCRLTSLNDEFAIADFILKRDNQVWAIVRGWQNRRLEIDERLWNALISPGHALSAEIVPGVFMFHNAYSRVNSWDFIVKRYFNQAEKKHYNALPLHKKKEWTISRVAAKDAVKALLLDQRQAMYYPVEFAIASGETGQPFPEGPMTDGIHISIAHKNTDAVAIARQGRPVGIDIEEIREHNTAFKELVFDPAELALLGDRDPAEWLTRYWVAKEAYGKHLGKGLQGNPKAYTVSAINGEDLTIKDIIIHTIKYKNYIIGWTS</sequence>
<proteinExistence type="predicted"/>
<dbReference type="CDD" id="cd00833">
    <property type="entry name" value="PKS"/>
    <property type="match status" value="1"/>
</dbReference>
<dbReference type="Proteomes" id="UP000316778">
    <property type="component" value="Unassembled WGS sequence"/>
</dbReference>